<comment type="subcellular location">
    <subcellularLocation>
        <location evidence="1">Membrane</location>
        <topology evidence="1">Multi-pass membrane protein</topology>
    </subcellularLocation>
</comment>
<evidence type="ECO:0000256" key="3">
    <source>
        <dbReference type="ARBA" id="ARBA00022989"/>
    </source>
</evidence>
<accession>A0ABT1RP87</accession>
<sequence length="850" mass="90253">MIKRELKGLLRNPVMMLVLAVILLIPSIYTIPFLSSMWDPYGRLSELPVAVVNEDQPVMYQEKMLSVGADLVDNLKENDSLDFHFVNAKEAEEGLQDRTYYMTITIPKDFSANASTVMDETPKRMELKYKTNPGTNYIASKLCNTAMETIRTSVSEEVSKTYTAAVFDGLDDIASGMDDAKDGADAMLDGEKELIDGNGKLTEGLGTLSAGGTDLFKGAGQLKTGIAAYTAGVKTVDSGVDELGSGVIRFKQEIGTGTNQLKKGSSELKEGVSAYTSVVTEAKSGAAKLTAQNENLNQGMKTLSAGISKMASGSQKLYDGLNLLKSQMSGGPNPVQKDTKSLKADLNDFGKSLGQLNTRIKDYKAADSPDVEKQISSAKAELSKLKNTELNDEQKDAVAAVENQLDEIKGKVSNASGGNGDSLEEIKALSTELNQDYADIKASALSETKGTESQSKDSTGINQVLADLLNGANALKEGSAELQEKVDQELLPGVQAYTGGVTNVSAGLTALSEKNKALNSGADTLNTGIGTLSQGIGQGAATMQAGIGQLSAGTGKLTANSGSLNSGSKDLESGAKQVKDGADQLGEGSKTLGSGLTALQDGTSQLKDGVADGSEEVKKSKADDDSIDMMTSPVELDGKEEHPVADNGHAMAAYMMSVALWVGALAFCLMYPLTKYRGKLSSGFNWWLSKAVVLYPLAIGMALAMLGLMHKFCGFSPIDWKNTVLLACVAAVAFMSLMYFFNALLGRVGSFIMLVFMIIQLAGSAGTYPIELSGDFVADINPFLPFSYTVAGFRSTISGCEVNLLPCYFMLILIAIVFTALSIWLFLARARKIKAGKQTFHDFIDARGFA</sequence>
<protein>
    <submittedName>
        <fullName evidence="8">YhgE/Pip domain-containing protein</fullName>
    </submittedName>
</protein>
<evidence type="ECO:0000256" key="5">
    <source>
        <dbReference type="SAM" id="MobiDB-lite"/>
    </source>
</evidence>
<evidence type="ECO:0000256" key="6">
    <source>
        <dbReference type="SAM" id="Phobius"/>
    </source>
</evidence>
<organism evidence="8 9">
    <name type="scientific">Anaerovorax odorimutans</name>
    <dbReference type="NCBI Taxonomy" id="109327"/>
    <lineage>
        <taxon>Bacteria</taxon>
        <taxon>Bacillati</taxon>
        <taxon>Bacillota</taxon>
        <taxon>Clostridia</taxon>
        <taxon>Peptostreptococcales</taxon>
        <taxon>Anaerovoracaceae</taxon>
        <taxon>Anaerovorax</taxon>
    </lineage>
</organism>
<keyword evidence="4 6" id="KW-0472">Membrane</keyword>
<feature type="compositionally biased region" description="Basic and acidic residues" evidence="5">
    <location>
        <begin position="569"/>
        <end position="582"/>
    </location>
</feature>
<gene>
    <name evidence="8" type="ORF">NE619_09590</name>
</gene>
<evidence type="ECO:0000313" key="8">
    <source>
        <dbReference type="EMBL" id="MCQ4636983.1"/>
    </source>
</evidence>
<dbReference type="InterPro" id="IPR023908">
    <property type="entry name" value="xxxLxxG_rpt"/>
</dbReference>
<dbReference type="Pfam" id="PF12698">
    <property type="entry name" value="ABC2_membrane_3"/>
    <property type="match status" value="1"/>
</dbReference>
<reference evidence="8 9" key="1">
    <citation type="submission" date="2022-06" db="EMBL/GenBank/DDBJ databases">
        <title>Isolation of gut microbiota from human fecal samples.</title>
        <authorList>
            <person name="Pamer E.G."/>
            <person name="Barat B."/>
            <person name="Waligurski E."/>
            <person name="Medina S."/>
            <person name="Paddock L."/>
            <person name="Mostad J."/>
        </authorList>
    </citation>
    <scope>NUCLEOTIDE SEQUENCE [LARGE SCALE GENOMIC DNA]</scope>
    <source>
        <strain evidence="8 9">SL.3.17</strain>
    </source>
</reference>
<dbReference type="RefSeq" id="WP_256132173.1">
    <property type="nucleotide sequence ID" value="NZ_JANFXK010000009.1"/>
</dbReference>
<feature type="transmembrane region" description="Helical" evidence="6">
    <location>
        <begin position="651"/>
        <end position="671"/>
    </location>
</feature>
<keyword evidence="3 6" id="KW-1133">Transmembrane helix</keyword>
<evidence type="ECO:0000256" key="4">
    <source>
        <dbReference type="ARBA" id="ARBA00023136"/>
    </source>
</evidence>
<evidence type="ECO:0000256" key="2">
    <source>
        <dbReference type="ARBA" id="ARBA00022692"/>
    </source>
</evidence>
<dbReference type="Proteomes" id="UP001524502">
    <property type="component" value="Unassembled WGS sequence"/>
</dbReference>
<dbReference type="InterPro" id="IPR051328">
    <property type="entry name" value="T7SS_ABC-Transporter"/>
</dbReference>
<proteinExistence type="predicted"/>
<keyword evidence="2 6" id="KW-0812">Transmembrane</keyword>
<dbReference type="NCBIfam" id="TIGR03057">
    <property type="entry name" value="xxxLxxG_by_4"/>
    <property type="match status" value="2"/>
</dbReference>
<feature type="transmembrane region" description="Helical" evidence="6">
    <location>
        <begin position="724"/>
        <end position="744"/>
    </location>
</feature>
<evidence type="ECO:0000313" key="9">
    <source>
        <dbReference type="Proteomes" id="UP001524502"/>
    </source>
</evidence>
<feature type="transmembrane region" description="Helical" evidence="6">
    <location>
        <begin position="808"/>
        <end position="827"/>
    </location>
</feature>
<feature type="compositionally biased region" description="Basic and acidic residues" evidence="5">
    <location>
        <begin position="615"/>
        <end position="624"/>
    </location>
</feature>
<dbReference type="PANTHER" id="PTHR43077">
    <property type="entry name" value="TRANSPORT PERMEASE YVFS-RELATED"/>
    <property type="match status" value="1"/>
</dbReference>
<dbReference type="PANTHER" id="PTHR43077:SF5">
    <property type="entry name" value="PHAGE INFECTION PROTEIN"/>
    <property type="match status" value="1"/>
</dbReference>
<dbReference type="InterPro" id="IPR013525">
    <property type="entry name" value="ABC2_TM"/>
</dbReference>
<dbReference type="Gene3D" id="1.10.287.950">
    <property type="entry name" value="Methyl-accepting chemotaxis protein"/>
    <property type="match status" value="1"/>
</dbReference>
<comment type="caution">
    <text evidence="8">The sequence shown here is derived from an EMBL/GenBank/DDBJ whole genome shotgun (WGS) entry which is preliminary data.</text>
</comment>
<feature type="domain" description="ABC-2 type transporter transmembrane" evidence="7">
    <location>
        <begin position="16"/>
        <end position="154"/>
    </location>
</feature>
<feature type="transmembrane region" description="Helical" evidence="6">
    <location>
        <begin position="692"/>
        <end position="712"/>
    </location>
</feature>
<dbReference type="InterPro" id="IPR017501">
    <property type="entry name" value="Phage_infect_YhgE_C"/>
</dbReference>
<evidence type="ECO:0000256" key="1">
    <source>
        <dbReference type="ARBA" id="ARBA00004141"/>
    </source>
</evidence>
<feature type="region of interest" description="Disordered" evidence="5">
    <location>
        <begin position="560"/>
        <end position="630"/>
    </location>
</feature>
<dbReference type="Gene3D" id="3.40.1710.10">
    <property type="entry name" value="abc type-2 transporter like domain"/>
    <property type="match status" value="1"/>
</dbReference>
<feature type="transmembrane region" description="Helical" evidence="6">
    <location>
        <begin position="751"/>
        <end position="770"/>
    </location>
</feature>
<keyword evidence="9" id="KW-1185">Reference proteome</keyword>
<dbReference type="EMBL" id="JANFXK010000009">
    <property type="protein sequence ID" value="MCQ4636983.1"/>
    <property type="molecule type" value="Genomic_DNA"/>
</dbReference>
<name>A0ABT1RP87_9FIRM</name>
<dbReference type="InterPro" id="IPR017500">
    <property type="entry name" value="Phage_infect_YhgE_N"/>
</dbReference>
<dbReference type="NCBIfam" id="TIGR03062">
    <property type="entry name" value="pip_yhgE_Cterm"/>
    <property type="match status" value="1"/>
</dbReference>
<evidence type="ECO:0000259" key="7">
    <source>
        <dbReference type="Pfam" id="PF12698"/>
    </source>
</evidence>
<dbReference type="NCBIfam" id="TIGR03061">
    <property type="entry name" value="pip_yhgE_Nterm"/>
    <property type="match status" value="1"/>
</dbReference>